<dbReference type="SUPFAM" id="SSF54909">
    <property type="entry name" value="Dimeric alpha+beta barrel"/>
    <property type="match status" value="1"/>
</dbReference>
<evidence type="ECO:0000313" key="3">
    <source>
        <dbReference type="EMBL" id="GAC11598.1"/>
    </source>
</evidence>
<evidence type="ECO:0000313" key="4">
    <source>
        <dbReference type="Proteomes" id="UP000006320"/>
    </source>
</evidence>
<dbReference type="Proteomes" id="UP000006320">
    <property type="component" value="Unassembled WGS sequence"/>
</dbReference>
<dbReference type="InterPro" id="IPR011008">
    <property type="entry name" value="Dimeric_a/b-barrel"/>
</dbReference>
<proteinExistence type="predicted"/>
<dbReference type="EMBL" id="BAEM01000045">
    <property type="protein sequence ID" value="GAC11598.1"/>
    <property type="molecule type" value="Genomic_DNA"/>
</dbReference>
<evidence type="ECO:0000256" key="1">
    <source>
        <dbReference type="SAM" id="SignalP"/>
    </source>
</evidence>
<feature type="chain" id="PRO_5043954806" description="ABM domain-containing protein" evidence="1">
    <location>
        <begin position="22"/>
        <end position="115"/>
    </location>
</feature>
<dbReference type="InterPro" id="IPR007138">
    <property type="entry name" value="ABM_dom"/>
</dbReference>
<name>A0AAV3V4P3_9ALTE</name>
<feature type="domain" description="ABM" evidence="2">
    <location>
        <begin position="23"/>
        <end position="89"/>
    </location>
</feature>
<sequence length="115" mass="12781">MKMITQVLLSLALLIPTLSYAEVIEVATFTLKEGVTYEAFAPIDKAVEVEHVAKQPGFISRETAKGQNGEWLVVVHWVTEEDAEASMRSFMQVPAASDFMAKIDASTMVMKHYSK</sequence>
<dbReference type="AlphaFoldDB" id="A0AAV3V4P3"/>
<gene>
    <name evidence="3" type="ORF">GCHA_3668</name>
</gene>
<protein>
    <recommendedName>
        <fullName evidence="2">ABM domain-containing protein</fullName>
    </recommendedName>
</protein>
<organism evidence="3 4">
    <name type="scientific">Paraglaciecola chathamensis S18K6</name>
    <dbReference type="NCBI Taxonomy" id="1127672"/>
    <lineage>
        <taxon>Bacteria</taxon>
        <taxon>Pseudomonadati</taxon>
        <taxon>Pseudomonadota</taxon>
        <taxon>Gammaproteobacteria</taxon>
        <taxon>Alteromonadales</taxon>
        <taxon>Alteromonadaceae</taxon>
        <taxon>Paraglaciecola</taxon>
    </lineage>
</organism>
<reference evidence="3 4" key="1">
    <citation type="journal article" date="2017" name="Antonie Van Leeuwenhoek">
        <title>Rhizobium rhizosphaerae sp. nov., a novel species isolated from rice rhizosphere.</title>
        <authorList>
            <person name="Zhao J.J."/>
            <person name="Zhang J."/>
            <person name="Zhang R.J."/>
            <person name="Zhang C.W."/>
            <person name="Yin H.Q."/>
            <person name="Zhang X.X."/>
        </authorList>
    </citation>
    <scope>NUCLEOTIDE SEQUENCE [LARGE SCALE GENOMIC DNA]</scope>
    <source>
        <strain evidence="3 4">S18K6</strain>
    </source>
</reference>
<dbReference type="Pfam" id="PF03992">
    <property type="entry name" value="ABM"/>
    <property type="match status" value="1"/>
</dbReference>
<comment type="caution">
    <text evidence="3">The sequence shown here is derived from an EMBL/GenBank/DDBJ whole genome shotgun (WGS) entry which is preliminary data.</text>
</comment>
<dbReference type="Gene3D" id="3.30.70.100">
    <property type="match status" value="1"/>
</dbReference>
<accession>A0AAV3V4P3</accession>
<feature type="signal peptide" evidence="1">
    <location>
        <begin position="1"/>
        <end position="21"/>
    </location>
</feature>
<dbReference type="RefSeq" id="WP_007990540.1">
    <property type="nucleotide sequence ID" value="NZ_BAEM01000045.1"/>
</dbReference>
<evidence type="ECO:0000259" key="2">
    <source>
        <dbReference type="Pfam" id="PF03992"/>
    </source>
</evidence>
<keyword evidence="1" id="KW-0732">Signal</keyword>